<evidence type="ECO:0000256" key="1">
    <source>
        <dbReference type="SAM" id="MobiDB-lite"/>
    </source>
</evidence>
<feature type="region of interest" description="Disordered" evidence="1">
    <location>
        <begin position="135"/>
        <end position="164"/>
    </location>
</feature>
<proteinExistence type="predicted"/>
<protein>
    <recommendedName>
        <fullName evidence="4">Non-specific serine/threonine protein kinase</fullName>
    </recommendedName>
</protein>
<dbReference type="AlphaFoldDB" id="A0AAV2THD6"/>
<name>A0AAV2THD6_CALDB</name>
<feature type="region of interest" description="Disordered" evidence="1">
    <location>
        <begin position="215"/>
        <end position="285"/>
    </location>
</feature>
<dbReference type="EMBL" id="CAXLJL010000268">
    <property type="protein sequence ID" value="CAL5135843.1"/>
    <property type="molecule type" value="Genomic_DNA"/>
</dbReference>
<gene>
    <name evidence="2" type="ORF">CDAUBV1_LOCUS9954</name>
</gene>
<feature type="compositionally biased region" description="Polar residues" evidence="1">
    <location>
        <begin position="254"/>
        <end position="263"/>
    </location>
</feature>
<evidence type="ECO:0000313" key="3">
    <source>
        <dbReference type="Proteomes" id="UP001497525"/>
    </source>
</evidence>
<evidence type="ECO:0008006" key="4">
    <source>
        <dbReference type="Google" id="ProtNLM"/>
    </source>
</evidence>
<organism evidence="2 3">
    <name type="scientific">Calicophoron daubneyi</name>
    <name type="common">Rumen fluke</name>
    <name type="synonym">Paramphistomum daubneyi</name>
    <dbReference type="NCBI Taxonomy" id="300641"/>
    <lineage>
        <taxon>Eukaryota</taxon>
        <taxon>Metazoa</taxon>
        <taxon>Spiralia</taxon>
        <taxon>Lophotrochozoa</taxon>
        <taxon>Platyhelminthes</taxon>
        <taxon>Trematoda</taxon>
        <taxon>Digenea</taxon>
        <taxon>Plagiorchiida</taxon>
        <taxon>Pronocephalata</taxon>
        <taxon>Paramphistomoidea</taxon>
        <taxon>Paramphistomidae</taxon>
        <taxon>Calicophoron</taxon>
    </lineage>
</organism>
<evidence type="ECO:0000313" key="2">
    <source>
        <dbReference type="EMBL" id="CAL5135843.1"/>
    </source>
</evidence>
<dbReference type="Proteomes" id="UP001497525">
    <property type="component" value="Unassembled WGS sequence"/>
</dbReference>
<comment type="caution">
    <text evidence="2">The sequence shown here is derived from an EMBL/GenBank/DDBJ whole genome shotgun (WGS) entry which is preliminary data.</text>
</comment>
<reference evidence="2" key="1">
    <citation type="submission" date="2024-06" db="EMBL/GenBank/DDBJ databases">
        <authorList>
            <person name="Liu X."/>
            <person name="Lenzi L."/>
            <person name="Haldenby T S."/>
            <person name="Uol C."/>
        </authorList>
    </citation>
    <scope>NUCLEOTIDE SEQUENCE</scope>
</reference>
<accession>A0AAV2THD6</accession>
<sequence>MLTYDPISRITLREICRHPFIRDGTAVSTPDLFAACTNKGKLADENPYLPIYPIPRLADRHRGLKLENSPIHRKRDEPPRRIDYNEKLLHMDLGFTPEFKGNKKWEKFNEDRPDRFRKRGYAGQLNEGLFVKRTNEENGNLEDNQRRKPGGRVLGGNFYSPQLGHRNPAEFRKLVLEHKPRFPLAKDVGGYVPRYQRFLPDKRPEVPYLRRKFSEPNLYFPSDSPTPPLDLDRISPASPGKYNNVDGPRAGSPETDQNKSPVQSKLPGAQMLRRKPSLGPEGLLCKPITSGKDDALKVEDQLQMPTLFLHFAVAQTAEHEPVGELEGIETLAASKSKRLHLTGLDPTLTPYIRYIVRRGDKKNISINLKRSSLLLLTSNADCADPTKEPSDFVPPVKKRVSIVCGEDAVAKKTARDWFARFRHNNFDPNDAFRSEGPAEMEEDQLGGHLRKDGLQTCRELGGILVLIVDGDRLKLEITLEWCELVQEMVDQENQTLTSSSHFTNPKNPKKLEDTGMVAQWVKKRKMICKFMATSLKQMFEERKTTSSDKSKLSSSAIIAALLKDLEKYRKRFESQAQSVIISTSPAGSEATAEVLIFERALSLHESATTAEFLGKSLEALKHLRKAIILAYGTLQYSKVLGGDNITFGTIQKWKKHFNELAYTKQMVNGVNSPKCAENGAQDCILRPIMLPIIPNNDRMKDH</sequence>